<dbReference type="PANTHER" id="PTHR48104:SF30">
    <property type="entry name" value="METACASPASE-1"/>
    <property type="match status" value="1"/>
</dbReference>
<dbReference type="AlphaFoldDB" id="A0A951QBH2"/>
<sequence length="696" mass="76622">MSEPVTSAPNLYALLIGIDNYKPNPWYKSLQGCVRDINLVDDFLRQTLQPAPKQIYKLVSPNPDNAVLLDLRATQEQDVLPTYANIVNAFKEITDKAEPKDLVYIHYSGHGGRTTTIFSEIKGEGQNDEGIVPMDIGEQQGQYLRDVELATLLKRLTDKGVVVTIILDSCHSGGATRGDCDIRGSNDIDTTSRSQDSLVASRDELISNWKALTDGNKQSSWLPESRDYVLLAACRPTEYAYEYAVNGKDRHGALTYWMIDTLKSGISGLTYKSLHDRVGAKIQSKFPSQLPMLLGESDRAVFGSDRVSTQYAVIVLQVDANQTRLKLAAGLAQGLSSGTRFAVYPLGTTDFTDKQKQVAIVEVTEVEASSSSAKVLAEQDGGIAMKGQIEQGAPAVILSVPVDLVRRVRLFGDKKLGEAENDLPTQALVDQQAVALLALRQALAGNGWVVEVQDDDEAHYQVAVGKSGEYEICIGMPLANLTPLLLTSDPEAPKEVVKRLIHLAKYQSVQELDNLTSELSDAVEFELLNQNKQPLPNPNNITLQQGELVYLRLKNTSVQPLNVAVLDLEPTWEVSQIPIQGLDAPFFQLVPNQSIDIRLRFTVPEGKGYTQAKEMLKLFATRGPADFRWLKLPSLDQEIERKASRGTRSISNSFGKLLEAVGEDTDAAPQLTRAAVYEPDPSAEWVTKQIQMTVKQ</sequence>
<dbReference type="Pfam" id="PF00656">
    <property type="entry name" value="Peptidase_C14"/>
    <property type="match status" value="1"/>
</dbReference>
<gene>
    <name evidence="2" type="ORF">KME15_13785</name>
</gene>
<name>A0A951QBH2_9CYAN</name>
<evidence type="ECO:0000313" key="2">
    <source>
        <dbReference type="EMBL" id="MBW4659743.1"/>
    </source>
</evidence>
<comment type="caution">
    <text evidence="2">The sequence shown here is derived from an EMBL/GenBank/DDBJ whole genome shotgun (WGS) entry which is preliminary data.</text>
</comment>
<dbReference type="PANTHER" id="PTHR48104">
    <property type="entry name" value="METACASPASE-4"/>
    <property type="match status" value="1"/>
</dbReference>
<dbReference type="InterPro" id="IPR050452">
    <property type="entry name" value="Metacaspase"/>
</dbReference>
<evidence type="ECO:0000259" key="1">
    <source>
        <dbReference type="Pfam" id="PF00656"/>
    </source>
</evidence>
<reference evidence="2" key="1">
    <citation type="submission" date="2021-05" db="EMBL/GenBank/DDBJ databases">
        <authorList>
            <person name="Pietrasiak N."/>
            <person name="Ward R."/>
            <person name="Stajich J.E."/>
            <person name="Kurbessoian T."/>
        </authorList>
    </citation>
    <scope>NUCLEOTIDE SEQUENCE</scope>
    <source>
        <strain evidence="2">UHER 2000/2452</strain>
    </source>
</reference>
<dbReference type="EMBL" id="JAHHHD010000014">
    <property type="protein sequence ID" value="MBW4659743.1"/>
    <property type="molecule type" value="Genomic_DNA"/>
</dbReference>
<dbReference type="GO" id="GO:0006508">
    <property type="term" value="P:proteolysis"/>
    <property type="evidence" value="ECO:0007669"/>
    <property type="project" value="InterPro"/>
</dbReference>
<dbReference type="Proteomes" id="UP000757435">
    <property type="component" value="Unassembled WGS sequence"/>
</dbReference>
<accession>A0A951QBH2</accession>
<protein>
    <submittedName>
        <fullName evidence="2">Caspase family protein</fullName>
    </submittedName>
</protein>
<dbReference type="Gene3D" id="3.40.50.1460">
    <property type="match status" value="1"/>
</dbReference>
<dbReference type="GO" id="GO:0004197">
    <property type="term" value="F:cysteine-type endopeptidase activity"/>
    <property type="evidence" value="ECO:0007669"/>
    <property type="project" value="InterPro"/>
</dbReference>
<dbReference type="InterPro" id="IPR011600">
    <property type="entry name" value="Pept_C14_caspase"/>
</dbReference>
<proteinExistence type="predicted"/>
<organism evidence="2 3">
    <name type="scientific">Drouetiella hepatica Uher 2000/2452</name>
    <dbReference type="NCBI Taxonomy" id="904376"/>
    <lineage>
        <taxon>Bacteria</taxon>
        <taxon>Bacillati</taxon>
        <taxon>Cyanobacteriota</taxon>
        <taxon>Cyanophyceae</taxon>
        <taxon>Oculatellales</taxon>
        <taxon>Oculatellaceae</taxon>
        <taxon>Drouetiella</taxon>
    </lineage>
</organism>
<reference evidence="2" key="2">
    <citation type="journal article" date="2022" name="Microbiol. Resour. Announc.">
        <title>Metagenome Sequencing to Explore Phylogenomics of Terrestrial Cyanobacteria.</title>
        <authorList>
            <person name="Ward R.D."/>
            <person name="Stajich J.E."/>
            <person name="Johansen J.R."/>
            <person name="Huntemann M."/>
            <person name="Clum A."/>
            <person name="Foster B."/>
            <person name="Foster B."/>
            <person name="Roux S."/>
            <person name="Palaniappan K."/>
            <person name="Varghese N."/>
            <person name="Mukherjee S."/>
            <person name="Reddy T.B.K."/>
            <person name="Daum C."/>
            <person name="Copeland A."/>
            <person name="Chen I.A."/>
            <person name="Ivanova N.N."/>
            <person name="Kyrpides N.C."/>
            <person name="Shapiro N."/>
            <person name="Eloe-Fadrosh E.A."/>
            <person name="Pietrasiak N."/>
        </authorList>
    </citation>
    <scope>NUCLEOTIDE SEQUENCE</scope>
    <source>
        <strain evidence="2">UHER 2000/2452</strain>
    </source>
</reference>
<feature type="domain" description="Peptidase C14 caspase" evidence="1">
    <location>
        <begin position="12"/>
        <end position="293"/>
    </location>
</feature>
<dbReference type="GO" id="GO:0005737">
    <property type="term" value="C:cytoplasm"/>
    <property type="evidence" value="ECO:0007669"/>
    <property type="project" value="TreeGrafter"/>
</dbReference>
<evidence type="ECO:0000313" key="3">
    <source>
        <dbReference type="Proteomes" id="UP000757435"/>
    </source>
</evidence>